<feature type="transmembrane region" description="Helical" evidence="1">
    <location>
        <begin position="20"/>
        <end position="38"/>
    </location>
</feature>
<dbReference type="KEGG" id="sauh:SU9_024225"/>
<dbReference type="PATRIC" id="fig|1160718.3.peg.1494"/>
<dbReference type="eggNOG" id="ENOG503247F">
    <property type="taxonomic scope" value="Bacteria"/>
</dbReference>
<evidence type="ECO:0000313" key="2">
    <source>
        <dbReference type="EMBL" id="EJJ07550.1"/>
    </source>
</evidence>
<dbReference type="OrthoDB" id="4336362at2"/>
<reference evidence="3" key="2">
    <citation type="submission" date="2021-04" db="EMBL/GenBank/DDBJ databases">
        <authorList>
            <person name="Wen M.-L."/>
            <person name="Han X.-L."/>
            <person name="Xiong J."/>
        </authorList>
    </citation>
    <scope>NUCLEOTIDE SEQUENCE</scope>
    <source>
        <strain evidence="3">AGR0001</strain>
    </source>
</reference>
<dbReference type="AlphaFoldDB" id="J2K4Z5"/>
<dbReference type="RefSeq" id="WP_006603048.1">
    <property type="nucleotide sequence ID" value="NZ_CP072931.1"/>
</dbReference>
<keyword evidence="1" id="KW-1133">Transmembrane helix</keyword>
<dbReference type="PROSITE" id="PS51257">
    <property type="entry name" value="PROKAR_LIPOPROTEIN"/>
    <property type="match status" value="1"/>
</dbReference>
<keyword evidence="1" id="KW-0812">Transmembrane</keyword>
<proteinExistence type="predicted"/>
<keyword evidence="1" id="KW-0472">Membrane</keyword>
<accession>J2K4Z5</accession>
<dbReference type="EMBL" id="CP072931">
    <property type="protein sequence ID" value="QTZ94165.1"/>
    <property type="molecule type" value="Genomic_DNA"/>
</dbReference>
<keyword evidence="4" id="KW-1185">Reference proteome</keyword>
<gene>
    <name evidence="3" type="ORF">SU9_024225</name>
    <name evidence="2" type="ORF">SU9_07385</name>
</gene>
<dbReference type="Proteomes" id="UP000009036">
    <property type="component" value="Chromosome"/>
</dbReference>
<sequence length="200" mass="21678">MSQSGRVAQVKRLWGRFLHLLSIVMLVAVSCLCLWLGLTQTGVVGTHGTFTVRECRLVTHHSTSGKKGHVSGSTSHSYTCTGTFRPTDNKIAIDDNSFMSDLEKAYPKGNQFSTQRTGASVLLNNPREATKQFLIGFAALLADAFVLFWFITRLDKNGMTLKETWRTTKGTATRPVVITIAAVALVGMALSPVLASSLSG</sequence>
<name>J2K4Z5_9ACTN</name>
<feature type="transmembrane region" description="Helical" evidence="1">
    <location>
        <begin position="172"/>
        <end position="195"/>
    </location>
</feature>
<evidence type="ECO:0000313" key="3">
    <source>
        <dbReference type="EMBL" id="QTZ94165.1"/>
    </source>
</evidence>
<protein>
    <submittedName>
        <fullName evidence="2">Uncharacterized protein</fullName>
    </submittedName>
</protein>
<evidence type="ECO:0000313" key="4">
    <source>
        <dbReference type="Proteomes" id="UP000009036"/>
    </source>
</evidence>
<organism evidence="2">
    <name type="scientific">Streptomyces auratus AGR0001</name>
    <dbReference type="NCBI Taxonomy" id="1160718"/>
    <lineage>
        <taxon>Bacteria</taxon>
        <taxon>Bacillati</taxon>
        <taxon>Actinomycetota</taxon>
        <taxon>Actinomycetes</taxon>
        <taxon>Kitasatosporales</taxon>
        <taxon>Streptomycetaceae</taxon>
        <taxon>Streptomyces</taxon>
    </lineage>
</organism>
<evidence type="ECO:0000256" key="1">
    <source>
        <dbReference type="SAM" id="Phobius"/>
    </source>
</evidence>
<feature type="transmembrane region" description="Helical" evidence="1">
    <location>
        <begin position="133"/>
        <end position="151"/>
    </location>
</feature>
<dbReference type="HOGENOM" id="CLU_1365515_0_0_11"/>
<dbReference type="EMBL" id="AJGV01000057">
    <property type="protein sequence ID" value="EJJ07550.1"/>
    <property type="molecule type" value="Genomic_DNA"/>
</dbReference>
<reference evidence="2" key="1">
    <citation type="journal article" date="2012" name="J. Bacteriol.">
        <title>Genome Sequence of Streptomyces auratus Strain AGR0001, a Phoslactomycin-Producing Actinomycete.</title>
        <authorList>
            <person name="Han X."/>
            <person name="Li M."/>
            <person name="Ding Z."/>
            <person name="Zhao J."/>
            <person name="Ji K."/>
            <person name="Wen M."/>
            <person name="Lu T."/>
        </authorList>
    </citation>
    <scope>NUCLEOTIDE SEQUENCE [LARGE SCALE GENOMIC DNA]</scope>
    <source>
        <strain evidence="2">AGR0001</strain>
    </source>
</reference>